<keyword evidence="1" id="KW-1133">Transmembrane helix</keyword>
<comment type="caution">
    <text evidence="2">The sequence shown here is derived from an EMBL/GenBank/DDBJ whole genome shotgun (WGS) entry which is preliminary data.</text>
</comment>
<protein>
    <submittedName>
        <fullName evidence="2">Uncharacterized protein</fullName>
    </submittedName>
</protein>
<sequence>MHWFQPVEESEAYAGMVNSYLHVGVERGLPFLVGVLGMALAIVSLAFVCASDRNLQKSKRDLAHLLGGLAASLLVFFGANFFSTLWIFENLWWWPLASALGIFCGAWWLRGRGVFPLLGKVAGCSAGVALFFGAVLYGASLSIENGLLIERQGGAISVVNKNYQEEVRRKILVLPDRSTLGENWGKEVRRLIQDESFQDAEVVVSLEDVELSARVGY</sequence>
<keyword evidence="3" id="KW-1185">Reference proteome</keyword>
<dbReference type="EMBL" id="JAENIO010000109">
    <property type="protein sequence ID" value="MBK1835714.1"/>
    <property type="molecule type" value="Genomic_DNA"/>
</dbReference>
<evidence type="ECO:0000256" key="1">
    <source>
        <dbReference type="SAM" id="Phobius"/>
    </source>
</evidence>
<dbReference type="Proteomes" id="UP000604083">
    <property type="component" value="Unassembled WGS sequence"/>
</dbReference>
<accession>A0A934VMF8</accession>
<keyword evidence="1" id="KW-0812">Transmembrane</keyword>
<organism evidence="2 3">
    <name type="scientific">Roseibacillus ishigakijimensis</name>
    <dbReference type="NCBI Taxonomy" id="454146"/>
    <lineage>
        <taxon>Bacteria</taxon>
        <taxon>Pseudomonadati</taxon>
        <taxon>Verrucomicrobiota</taxon>
        <taxon>Verrucomicrobiia</taxon>
        <taxon>Verrucomicrobiales</taxon>
        <taxon>Verrucomicrobiaceae</taxon>
        <taxon>Roseibacillus</taxon>
    </lineage>
</organism>
<gene>
    <name evidence="2" type="ORF">JIN78_16750</name>
</gene>
<feature type="transmembrane region" description="Helical" evidence="1">
    <location>
        <begin position="92"/>
        <end position="109"/>
    </location>
</feature>
<evidence type="ECO:0000313" key="3">
    <source>
        <dbReference type="Proteomes" id="UP000604083"/>
    </source>
</evidence>
<proteinExistence type="predicted"/>
<reference evidence="2" key="1">
    <citation type="submission" date="2021-01" db="EMBL/GenBank/DDBJ databases">
        <title>Modified the classification status of verrucomicrobia.</title>
        <authorList>
            <person name="Feng X."/>
        </authorList>
    </citation>
    <scope>NUCLEOTIDE SEQUENCE</scope>
    <source>
        <strain evidence="2">KCTC 12986</strain>
    </source>
</reference>
<dbReference type="AlphaFoldDB" id="A0A934VMF8"/>
<evidence type="ECO:0000313" key="2">
    <source>
        <dbReference type="EMBL" id="MBK1835714.1"/>
    </source>
</evidence>
<feature type="transmembrane region" description="Helical" evidence="1">
    <location>
        <begin position="29"/>
        <end position="50"/>
    </location>
</feature>
<keyword evidence="1" id="KW-0472">Membrane</keyword>
<dbReference type="RefSeq" id="WP_377174678.1">
    <property type="nucleotide sequence ID" value="NZ_JBHUJA010000061.1"/>
</dbReference>
<feature type="transmembrane region" description="Helical" evidence="1">
    <location>
        <begin position="62"/>
        <end position="86"/>
    </location>
</feature>
<name>A0A934VMF8_9BACT</name>
<feature type="transmembrane region" description="Helical" evidence="1">
    <location>
        <begin position="121"/>
        <end position="139"/>
    </location>
</feature>